<dbReference type="Proteomes" id="UP001059546">
    <property type="component" value="Chromosome X"/>
</dbReference>
<name>A0A9Q9C4S3_ENCHE</name>
<proteinExistence type="predicted"/>
<gene>
    <name evidence="1" type="ORF">GPU96_10g19340</name>
</gene>
<evidence type="ECO:0000313" key="1">
    <source>
        <dbReference type="EMBL" id="UTX44144.1"/>
    </source>
</evidence>
<sequence length="294" mass="33697">MDVQGLRKEREACIKERGLLADEMDSFIVDHLEEIREALTMEDVTANKISSEELLMFISWRVSRLVRSIRDKKIEILSGLIGKGMDCECLEDILAAEYCCKRILANDPAECPVLDADVYIDTRNGVVDIKSDRFQRVVVGADKVIYRSLENLFSEAFHMKVSKELMLSYTLNVKLEMGLEMFRGLYEKPLDTLKALSSYKHYKEKGIPILAKKDGASHDLLEKVRAKIEKEMAGIIEKEFSDEKKALLINYLLVMFGGIGSDLDLSYFDGKKEAYMLEWRKFETNTFTQNINTS</sequence>
<reference evidence="1" key="1">
    <citation type="submission" date="2021-05" db="EMBL/GenBank/DDBJ databases">
        <title>Encephalitozoon hellem ATCC 50604 Complete Genome.</title>
        <authorList>
            <person name="Mascarenhas dos Santos A.C."/>
            <person name="Julian A.T."/>
            <person name="Pombert J.-F."/>
        </authorList>
    </citation>
    <scope>NUCLEOTIDE SEQUENCE</scope>
    <source>
        <strain evidence="1">ATCC 50604</strain>
    </source>
</reference>
<accession>A0A9Q9C4S3</accession>
<organism evidence="1 2">
    <name type="scientific">Encephalitozoon hellem</name>
    <name type="common">Microsporidian parasite</name>
    <dbReference type="NCBI Taxonomy" id="27973"/>
    <lineage>
        <taxon>Eukaryota</taxon>
        <taxon>Fungi</taxon>
        <taxon>Fungi incertae sedis</taxon>
        <taxon>Microsporidia</taxon>
        <taxon>Unikaryonidae</taxon>
        <taxon>Encephalitozoon</taxon>
    </lineage>
</organism>
<dbReference type="EMBL" id="CP075156">
    <property type="protein sequence ID" value="UTX44144.1"/>
    <property type="molecule type" value="Genomic_DNA"/>
</dbReference>
<evidence type="ECO:0000313" key="2">
    <source>
        <dbReference type="Proteomes" id="UP001059546"/>
    </source>
</evidence>
<protein>
    <submittedName>
        <fullName evidence="1">Uncharacterized protein</fullName>
    </submittedName>
</protein>
<dbReference type="AlphaFoldDB" id="A0A9Q9C4S3"/>